<keyword evidence="4" id="KW-1185">Reference proteome</keyword>
<evidence type="ECO:0000256" key="1">
    <source>
        <dbReference type="SAM" id="MobiDB-lite"/>
    </source>
</evidence>
<evidence type="ECO:0008006" key="5">
    <source>
        <dbReference type="Google" id="ProtNLM"/>
    </source>
</evidence>
<proteinExistence type="predicted"/>
<evidence type="ECO:0000256" key="2">
    <source>
        <dbReference type="SAM" id="Phobius"/>
    </source>
</evidence>
<dbReference type="Proteomes" id="UP000294003">
    <property type="component" value="Unassembled WGS sequence"/>
</dbReference>
<name>A0ABY0H509_9PEZI</name>
<protein>
    <recommendedName>
        <fullName evidence="5">Integral membrane protein</fullName>
    </recommendedName>
</protein>
<organism evidence="3 4">
    <name type="scientific">Monosporascus cannonballus</name>
    <dbReference type="NCBI Taxonomy" id="155416"/>
    <lineage>
        <taxon>Eukaryota</taxon>
        <taxon>Fungi</taxon>
        <taxon>Dikarya</taxon>
        <taxon>Ascomycota</taxon>
        <taxon>Pezizomycotina</taxon>
        <taxon>Sordariomycetes</taxon>
        <taxon>Xylariomycetidae</taxon>
        <taxon>Xylariales</taxon>
        <taxon>Xylariales incertae sedis</taxon>
        <taxon>Monosporascus</taxon>
    </lineage>
</organism>
<dbReference type="EMBL" id="QJNS01000147">
    <property type="protein sequence ID" value="RYO84984.1"/>
    <property type="molecule type" value="Genomic_DNA"/>
</dbReference>
<reference evidence="3 4" key="1">
    <citation type="submission" date="2018-06" db="EMBL/GenBank/DDBJ databases">
        <title>Complete Genomes of Monosporascus.</title>
        <authorList>
            <person name="Robinson A.J."/>
            <person name="Natvig D.O."/>
        </authorList>
    </citation>
    <scope>NUCLEOTIDE SEQUENCE [LARGE SCALE GENOMIC DNA]</scope>
    <source>
        <strain evidence="3 4">CBS 609.92</strain>
    </source>
</reference>
<evidence type="ECO:0000313" key="4">
    <source>
        <dbReference type="Proteomes" id="UP000294003"/>
    </source>
</evidence>
<feature type="transmembrane region" description="Helical" evidence="2">
    <location>
        <begin position="59"/>
        <end position="78"/>
    </location>
</feature>
<accession>A0ABY0H509</accession>
<sequence>MSDVYLGNPPPGEVRSLTEPPTRQPEILAVGIATTCIAAVVVCLRFYTRLTIVRESITIDDYFVLISLLLTVTTIVLNSKPEDYVFSYLETNAGIICASVPALRPFFLRFLPALVTSSFSSSDRNTSTSQPRISCGLSSVVEQNRQRRMMQQSSYELFSIDENMMQPSEDDEIKLWSPGRKEGAVKDNTKSKDRDPENNSLETLEDLTPARVRGVNETTISSGPSHPVHGGGIQVQHETSINYEG</sequence>
<dbReference type="InterPro" id="IPR052337">
    <property type="entry name" value="SAT4-like"/>
</dbReference>
<dbReference type="PANTHER" id="PTHR33048">
    <property type="entry name" value="PTH11-LIKE INTEGRAL MEMBRANE PROTEIN (AFU_ORTHOLOGUE AFUA_5G11245)"/>
    <property type="match status" value="1"/>
</dbReference>
<keyword evidence="2" id="KW-0812">Transmembrane</keyword>
<feature type="compositionally biased region" description="Polar residues" evidence="1">
    <location>
        <begin position="236"/>
        <end position="245"/>
    </location>
</feature>
<keyword evidence="2" id="KW-1133">Transmembrane helix</keyword>
<keyword evidence="2" id="KW-0472">Membrane</keyword>
<feature type="transmembrane region" description="Helical" evidence="2">
    <location>
        <begin position="27"/>
        <end position="47"/>
    </location>
</feature>
<dbReference type="PANTHER" id="PTHR33048:SF47">
    <property type="entry name" value="INTEGRAL MEMBRANE PROTEIN-RELATED"/>
    <property type="match status" value="1"/>
</dbReference>
<comment type="caution">
    <text evidence="3">The sequence shown here is derived from an EMBL/GenBank/DDBJ whole genome shotgun (WGS) entry which is preliminary data.</text>
</comment>
<evidence type="ECO:0000313" key="3">
    <source>
        <dbReference type="EMBL" id="RYO84984.1"/>
    </source>
</evidence>
<feature type="region of interest" description="Disordered" evidence="1">
    <location>
        <begin position="172"/>
        <end position="245"/>
    </location>
</feature>
<feature type="compositionally biased region" description="Basic and acidic residues" evidence="1">
    <location>
        <begin position="179"/>
        <end position="197"/>
    </location>
</feature>
<gene>
    <name evidence="3" type="ORF">DL762_005395</name>
</gene>